<evidence type="ECO:0000313" key="1">
    <source>
        <dbReference type="EMBL" id="RYB94438.1"/>
    </source>
</evidence>
<name>A0A4Q2RZ79_9ACTN</name>
<gene>
    <name evidence="1" type="ORF">EUA93_08840</name>
</gene>
<organism evidence="1 2">
    <name type="scientific">Nocardioides oleivorans</name>
    <dbReference type="NCBI Taxonomy" id="273676"/>
    <lineage>
        <taxon>Bacteria</taxon>
        <taxon>Bacillati</taxon>
        <taxon>Actinomycetota</taxon>
        <taxon>Actinomycetes</taxon>
        <taxon>Propionibacteriales</taxon>
        <taxon>Nocardioidaceae</taxon>
        <taxon>Nocardioides</taxon>
    </lineage>
</organism>
<proteinExistence type="predicted"/>
<dbReference type="RefSeq" id="WP_129399789.1">
    <property type="nucleotide sequence ID" value="NZ_SDWT01000001.1"/>
</dbReference>
<dbReference type="AlphaFoldDB" id="A0A4Q2RZ79"/>
<keyword evidence="2" id="KW-1185">Reference proteome</keyword>
<accession>A0A4Q2RZ79</accession>
<protein>
    <submittedName>
        <fullName evidence="1">Uncharacterized protein</fullName>
    </submittedName>
</protein>
<comment type="caution">
    <text evidence="1">The sequence shown here is derived from an EMBL/GenBank/DDBJ whole genome shotgun (WGS) entry which is preliminary data.</text>
</comment>
<evidence type="ECO:0000313" key="2">
    <source>
        <dbReference type="Proteomes" id="UP000294071"/>
    </source>
</evidence>
<reference evidence="1 2" key="1">
    <citation type="submission" date="2019-01" db="EMBL/GenBank/DDBJ databases">
        <title>Novel species of Nocardioides.</title>
        <authorList>
            <person name="Liu Q."/>
            <person name="Xin Y.-H."/>
        </authorList>
    </citation>
    <scope>NUCLEOTIDE SEQUENCE [LARGE SCALE GENOMIC DNA]</scope>
    <source>
        <strain evidence="1 2">CGMCC 4.6882</strain>
    </source>
</reference>
<sequence>MTTFADDPSDPDRVPLSPEMKEKLGRMLMKAFDTPEMRANVDRINDVFGRAMEKQARELAVSPAMQRINVALSQRLELQAQEVMRSPAMERVREQVAALAPQIEQVHANLFASMRPQIEQLNRDVLAALVASKTASASETGSDSVAVTAVGEVATAEDEAALISSAGSILGPMSPTEAILIVVTLYSFLKDVTDDNFMEAARNGLWSIALLLVILMMQSKPSGEK</sequence>
<dbReference type="Proteomes" id="UP000294071">
    <property type="component" value="Unassembled WGS sequence"/>
</dbReference>
<dbReference type="EMBL" id="SDWT01000001">
    <property type="protein sequence ID" value="RYB94438.1"/>
    <property type="molecule type" value="Genomic_DNA"/>
</dbReference>